<dbReference type="PANTHER" id="PTHR10900">
    <property type="entry name" value="PERIOSTIN-RELATED"/>
    <property type="match status" value="1"/>
</dbReference>
<evidence type="ECO:0000259" key="2">
    <source>
        <dbReference type="PROSITE" id="PS50213"/>
    </source>
</evidence>
<dbReference type="PROSITE" id="PS50213">
    <property type="entry name" value="FAS1"/>
    <property type="match status" value="4"/>
</dbReference>
<dbReference type="AlphaFoldDB" id="T1IRK9"/>
<dbReference type="SMART" id="SM00554">
    <property type="entry name" value="FAS1"/>
    <property type="match status" value="4"/>
</dbReference>
<dbReference type="GO" id="GO:0031012">
    <property type="term" value="C:extracellular matrix"/>
    <property type="evidence" value="ECO:0007669"/>
    <property type="project" value="TreeGrafter"/>
</dbReference>
<name>T1IRK9_STRMM</name>
<accession>T1IRK9</accession>
<dbReference type="OMA" id="PRYSIMA"/>
<feature type="signal peptide" evidence="1">
    <location>
        <begin position="1"/>
        <end position="19"/>
    </location>
</feature>
<feature type="domain" description="FAS1" evidence="2">
    <location>
        <begin position="240"/>
        <end position="367"/>
    </location>
</feature>
<dbReference type="InterPro" id="IPR000782">
    <property type="entry name" value="FAS1_domain"/>
</dbReference>
<dbReference type="EnsemblMetazoa" id="SMAR003705-RA">
    <property type="protein sequence ID" value="SMAR003705-PA"/>
    <property type="gene ID" value="SMAR003705"/>
</dbReference>
<reference evidence="4" key="1">
    <citation type="submission" date="2011-05" db="EMBL/GenBank/DDBJ databases">
        <authorList>
            <person name="Richards S.R."/>
            <person name="Qu J."/>
            <person name="Jiang H."/>
            <person name="Jhangiani S.N."/>
            <person name="Agravi P."/>
            <person name="Goodspeed R."/>
            <person name="Gross S."/>
            <person name="Mandapat C."/>
            <person name="Jackson L."/>
            <person name="Mathew T."/>
            <person name="Pu L."/>
            <person name="Thornton R."/>
            <person name="Saada N."/>
            <person name="Wilczek-Boney K.B."/>
            <person name="Lee S."/>
            <person name="Kovar C."/>
            <person name="Wu Y."/>
            <person name="Scherer S.E."/>
            <person name="Worley K.C."/>
            <person name="Muzny D.M."/>
            <person name="Gibbs R."/>
        </authorList>
    </citation>
    <scope>NUCLEOTIDE SEQUENCE</scope>
    <source>
        <strain evidence="4">Brora</strain>
    </source>
</reference>
<dbReference type="GO" id="GO:0007155">
    <property type="term" value="P:cell adhesion"/>
    <property type="evidence" value="ECO:0007669"/>
    <property type="project" value="TreeGrafter"/>
</dbReference>
<feature type="chain" id="PRO_5004578740" description="FAS1 domain-containing protein" evidence="1">
    <location>
        <begin position="20"/>
        <end position="650"/>
    </location>
</feature>
<evidence type="ECO:0000313" key="4">
    <source>
        <dbReference type="Proteomes" id="UP000014500"/>
    </source>
</evidence>
<dbReference type="Proteomes" id="UP000014500">
    <property type="component" value="Unassembled WGS sequence"/>
</dbReference>
<dbReference type="InterPro" id="IPR036378">
    <property type="entry name" value="FAS1_dom_sf"/>
</dbReference>
<dbReference type="SUPFAM" id="SSF82153">
    <property type="entry name" value="FAS1 domain"/>
    <property type="match status" value="4"/>
</dbReference>
<dbReference type="InterPro" id="IPR050904">
    <property type="entry name" value="Adhesion/Biosynth-related"/>
</dbReference>
<dbReference type="GO" id="GO:0050839">
    <property type="term" value="F:cell adhesion molecule binding"/>
    <property type="evidence" value="ECO:0007669"/>
    <property type="project" value="TreeGrafter"/>
</dbReference>
<feature type="domain" description="FAS1" evidence="2">
    <location>
        <begin position="371"/>
        <end position="503"/>
    </location>
</feature>
<evidence type="ECO:0000256" key="1">
    <source>
        <dbReference type="SAM" id="SignalP"/>
    </source>
</evidence>
<dbReference type="Pfam" id="PF02469">
    <property type="entry name" value="Fasciclin"/>
    <property type="match status" value="4"/>
</dbReference>
<keyword evidence="1" id="KW-0732">Signal</keyword>
<dbReference type="FunFam" id="2.30.180.10:FF:000032">
    <property type="entry name" value="Fasciclin domain-containing protein, putative"/>
    <property type="match status" value="2"/>
</dbReference>
<dbReference type="GO" id="GO:0005615">
    <property type="term" value="C:extracellular space"/>
    <property type="evidence" value="ECO:0007669"/>
    <property type="project" value="TreeGrafter"/>
</dbReference>
<feature type="domain" description="FAS1" evidence="2">
    <location>
        <begin position="100"/>
        <end position="235"/>
    </location>
</feature>
<dbReference type="EMBL" id="JH431370">
    <property type="status" value="NOT_ANNOTATED_CDS"/>
    <property type="molecule type" value="Genomic_DNA"/>
</dbReference>
<dbReference type="eggNOG" id="KOG1437">
    <property type="taxonomic scope" value="Eukaryota"/>
</dbReference>
<dbReference type="Gene3D" id="2.30.180.10">
    <property type="entry name" value="FAS1 domain"/>
    <property type="match status" value="4"/>
</dbReference>
<protein>
    <recommendedName>
        <fullName evidence="2">FAS1 domain-containing protein</fullName>
    </recommendedName>
</protein>
<dbReference type="PANTHER" id="PTHR10900:SF114">
    <property type="entry name" value="FAS1 DOMAIN-CONTAINING PROTEIN"/>
    <property type="match status" value="1"/>
</dbReference>
<organism evidence="3 4">
    <name type="scientific">Strigamia maritima</name>
    <name type="common">European centipede</name>
    <name type="synonym">Geophilus maritimus</name>
    <dbReference type="NCBI Taxonomy" id="126957"/>
    <lineage>
        <taxon>Eukaryota</taxon>
        <taxon>Metazoa</taxon>
        <taxon>Ecdysozoa</taxon>
        <taxon>Arthropoda</taxon>
        <taxon>Myriapoda</taxon>
        <taxon>Chilopoda</taxon>
        <taxon>Pleurostigmophora</taxon>
        <taxon>Geophilomorpha</taxon>
        <taxon>Linotaeniidae</taxon>
        <taxon>Strigamia</taxon>
    </lineage>
</organism>
<dbReference type="GO" id="GO:0030198">
    <property type="term" value="P:extracellular matrix organization"/>
    <property type="evidence" value="ECO:0007669"/>
    <property type="project" value="TreeGrafter"/>
</dbReference>
<dbReference type="PhylomeDB" id="T1IRK9"/>
<reference evidence="3" key="2">
    <citation type="submission" date="2015-02" db="UniProtKB">
        <authorList>
            <consortium name="EnsemblMetazoa"/>
        </authorList>
    </citation>
    <scope>IDENTIFICATION</scope>
</reference>
<dbReference type="STRING" id="126957.T1IRK9"/>
<feature type="domain" description="FAS1" evidence="2">
    <location>
        <begin position="507"/>
        <end position="643"/>
    </location>
</feature>
<sequence>MMATSPSLLLLLLAVVACAQRGPRRSTRYYGLSRDEWIKKQSEAQGPHVCATEKIGDTNHRFFKPWTNGAHCGLATEIRFECCQGFAMTPDEPGCSLVKPIENLVDSVRGNGASAFAHGISESGLEHSLSSEGPYTLFAPANHAFLNAPEELIAMLNTKTAIRGATPSILLYHLVANRIFVDQLHNEMLLETFYYSSSLRVHKFPSGLVTINCVPLVAVDLEASNGVVHKIENILRPPAHKSIGDYLVRQPTLGRIATFIIRSKMSELLHEMGSVTLFAPTDEAFAKLPQEELDAIANDTTYLVLHHVVPEVWCSSFLVEKSWVVAMDNEKLQLSCNATHKMVNGASILQSDVLAGNGFVHTIDQVLIPDKVTSLRVIAQQLPVLSFLQFLQMSSMDSVLNENTGKFTIFAPTDEAFDALNNETIQELLTNPVLLQDFIMSHLVPGEYTMANVIHKQRLNTLKRKRRLRIRLHRQRFSVDGILIKSANHRGRNGVIHLVDQVLVPPDLSISAYLESETSLSGFTGALNLTSPSLLEILASNRGGPYTVFAPDNYALSLLPPGFFARVIQESNLLNKLLSDHIVADYVITSALMANLVYPLYTTGGRVLHLRDEDGIVTVQGALIILANVRCSNGVVHNKNVQHSAENGRD</sequence>
<proteinExistence type="predicted"/>
<keyword evidence="4" id="KW-1185">Reference proteome</keyword>
<dbReference type="HOGENOM" id="CLU_017611_1_0_1"/>
<evidence type="ECO:0000313" key="3">
    <source>
        <dbReference type="EnsemblMetazoa" id="SMAR003705-PA"/>
    </source>
</evidence>